<dbReference type="EMBL" id="BIMN01000007">
    <property type="protein sequence ID" value="GCE63989.1"/>
    <property type="molecule type" value="Genomic_DNA"/>
</dbReference>
<organism evidence="1 2">
    <name type="scientific">Candidatus Mycoplasma haematohominis</name>
    <dbReference type="NCBI Taxonomy" id="1494318"/>
    <lineage>
        <taxon>Bacteria</taxon>
        <taxon>Bacillati</taxon>
        <taxon>Mycoplasmatota</taxon>
        <taxon>Mollicutes</taxon>
        <taxon>Mycoplasmataceae</taxon>
        <taxon>Mycoplasma</taxon>
    </lineage>
</organism>
<evidence type="ECO:0000313" key="1">
    <source>
        <dbReference type="EMBL" id="GCE63989.1"/>
    </source>
</evidence>
<proteinExistence type="predicted"/>
<accession>A0A478FU75</accession>
<protein>
    <submittedName>
        <fullName evidence="1">Uncharacterized protein</fullName>
    </submittedName>
</protein>
<name>A0A478FU75_9MOLU</name>
<comment type="caution">
    <text evidence="1">The sequence shown here is derived from an EMBL/GenBank/DDBJ whole genome shotgun (WGS) entry which is preliminary data.</text>
</comment>
<sequence length="255" mass="28810">MSIQVKAAAATGGAVLAAGGGGYGLFNALHIPEMPKGYKTIQSPTDGSFGKDFQKHFVDADSAEKATKNWWEWSYKYIYWHFPNKSSEFKNIKDSAALKNVCKTAYGKTTRSDISPETDDINNSQANYEKDIWTYCSVHNRVPVTVGEEKPENSEYKNNKKKKFISVKDKRNDKFWEIQADAFYKKTVENQEVEGIGKDAADTTAGFKDIYAPTDSSTKTVEDLKNTCEKRYKATYEETKDKETLKFCSLQGKQD</sequence>
<evidence type="ECO:0000313" key="2">
    <source>
        <dbReference type="Proteomes" id="UP000324831"/>
    </source>
</evidence>
<dbReference type="AlphaFoldDB" id="A0A478FU75"/>
<dbReference type="Proteomes" id="UP000324831">
    <property type="component" value="Unassembled WGS sequence"/>
</dbReference>
<reference evidence="1 2" key="1">
    <citation type="submission" date="2019-01" db="EMBL/GenBank/DDBJ databases">
        <title>Draft genome sequences of Candidatus Mycoplasma haemohominis SWG34-3 identified from a patient with pyrexia, anemia and liver dysfunction.</title>
        <authorList>
            <person name="Sekizuka T."/>
            <person name="Hattori N."/>
            <person name="Katano H."/>
            <person name="Takuma T."/>
            <person name="Ito T."/>
            <person name="Arai N."/>
            <person name="Yanai R."/>
            <person name="Ishii S."/>
            <person name="Miura Y."/>
            <person name="Tokunaga T."/>
            <person name="Watanabe H."/>
            <person name="Nomura N."/>
            <person name="Eguchi J."/>
            <person name="Arai T."/>
            <person name="Hasegawa H."/>
            <person name="Nakamaki T."/>
            <person name="Wakita T."/>
            <person name="Niki Y."/>
            <person name="Kuroda M."/>
        </authorList>
    </citation>
    <scope>NUCLEOTIDE SEQUENCE [LARGE SCALE GENOMIC DNA]</scope>
    <source>
        <strain evidence="1">SWG34-3</strain>
    </source>
</reference>
<gene>
    <name evidence="1" type="ORF">MHSWG343_09970</name>
</gene>